<dbReference type="Gene3D" id="3.30.420.40">
    <property type="match status" value="2"/>
</dbReference>
<organism evidence="2 5">
    <name type="scientific">Lactobacillus selangorensis</name>
    <dbReference type="NCBI Taxonomy" id="81857"/>
    <lineage>
        <taxon>Bacteria</taxon>
        <taxon>Bacillati</taxon>
        <taxon>Bacillota</taxon>
        <taxon>Bacilli</taxon>
        <taxon>Lactobacillales</taxon>
        <taxon>Lactobacillaceae</taxon>
        <taxon>Lactobacillus</taxon>
    </lineage>
</organism>
<dbReference type="InterPro" id="IPR000905">
    <property type="entry name" value="Gcp-like_dom"/>
</dbReference>
<dbReference type="CDD" id="cd24032">
    <property type="entry name" value="ASKHA_NBD_TsaB"/>
    <property type="match status" value="1"/>
</dbReference>
<dbReference type="InterPro" id="IPR043129">
    <property type="entry name" value="ATPase_NBD"/>
</dbReference>
<protein>
    <recommendedName>
        <fullName evidence="1">Gcp-like domain-containing protein</fullName>
    </recommendedName>
</protein>
<dbReference type="GO" id="GO:0002949">
    <property type="term" value="P:tRNA threonylcarbamoyladenosine modification"/>
    <property type="evidence" value="ECO:0007669"/>
    <property type="project" value="InterPro"/>
</dbReference>
<evidence type="ECO:0000313" key="5">
    <source>
        <dbReference type="Proteomes" id="UP000051751"/>
    </source>
</evidence>
<evidence type="ECO:0000259" key="1">
    <source>
        <dbReference type="Pfam" id="PF00814"/>
    </source>
</evidence>
<reference evidence="4 5" key="1">
    <citation type="journal article" date="2015" name="Genome Announc.">
        <title>Expanding the biotechnology potential of lactobacilli through comparative genomics of 213 strains and associated genera.</title>
        <authorList>
            <person name="Sun Z."/>
            <person name="Harris H.M."/>
            <person name="McCann A."/>
            <person name="Guo C."/>
            <person name="Argimon S."/>
            <person name="Zhang W."/>
            <person name="Yang X."/>
            <person name="Jeffery I.B."/>
            <person name="Cooney J.C."/>
            <person name="Kagawa T.F."/>
            <person name="Liu W."/>
            <person name="Song Y."/>
            <person name="Salvetti E."/>
            <person name="Wrobel A."/>
            <person name="Rasinkangas P."/>
            <person name="Parkhill J."/>
            <person name="Rea M.C."/>
            <person name="O'Sullivan O."/>
            <person name="Ritari J."/>
            <person name="Douillard F.P."/>
            <person name="Paul Ross R."/>
            <person name="Yang R."/>
            <person name="Briner A.E."/>
            <person name="Felis G.E."/>
            <person name="de Vos W.M."/>
            <person name="Barrangou R."/>
            <person name="Klaenhammer T.R."/>
            <person name="Caufield P.W."/>
            <person name="Cui Y."/>
            <person name="Zhang H."/>
            <person name="O'Toole P.W."/>
        </authorList>
    </citation>
    <scope>NUCLEOTIDE SEQUENCE [LARGE SCALE GENOMIC DNA]</scope>
    <source>
        <strain evidence="2 5">ATCC BAA-66</strain>
        <strain evidence="3 4">DSM 13344</strain>
    </source>
</reference>
<evidence type="ECO:0000313" key="4">
    <source>
        <dbReference type="Proteomes" id="UP000051645"/>
    </source>
</evidence>
<name>A0A0R2FS33_9LACO</name>
<dbReference type="RefSeq" id="WP_057769612.1">
    <property type="nucleotide sequence ID" value="NZ_JQAT01000008.1"/>
</dbReference>
<dbReference type="GO" id="GO:0005829">
    <property type="term" value="C:cytosol"/>
    <property type="evidence" value="ECO:0007669"/>
    <property type="project" value="TreeGrafter"/>
</dbReference>
<keyword evidence="4" id="KW-1185">Reference proteome</keyword>
<comment type="caution">
    <text evidence="2">The sequence shown here is derived from an EMBL/GenBank/DDBJ whole genome shotgun (WGS) entry which is preliminary data.</text>
</comment>
<dbReference type="SUPFAM" id="SSF53067">
    <property type="entry name" value="Actin-like ATPase domain"/>
    <property type="match status" value="2"/>
</dbReference>
<dbReference type="PANTHER" id="PTHR11735:SF11">
    <property type="entry name" value="TRNA THREONYLCARBAMOYLADENOSINE BIOSYNTHESIS PROTEIN TSAB"/>
    <property type="match status" value="1"/>
</dbReference>
<gene>
    <name evidence="2" type="ORF">IV38_GL002080</name>
    <name evidence="3" type="ORF">IV40_GL001370</name>
</gene>
<dbReference type="EMBL" id="JQAT01000008">
    <property type="protein sequence ID" value="KRN27428.1"/>
    <property type="molecule type" value="Genomic_DNA"/>
</dbReference>
<dbReference type="STRING" id="81857.IV38_GL002080"/>
<feature type="domain" description="Gcp-like" evidence="1">
    <location>
        <begin position="31"/>
        <end position="226"/>
    </location>
</feature>
<dbReference type="Pfam" id="PF00814">
    <property type="entry name" value="TsaD"/>
    <property type="match status" value="1"/>
</dbReference>
<dbReference type="EMBL" id="JQAZ01000004">
    <property type="protein sequence ID" value="KRN31375.1"/>
    <property type="molecule type" value="Genomic_DNA"/>
</dbReference>
<evidence type="ECO:0000313" key="2">
    <source>
        <dbReference type="EMBL" id="KRN27428.1"/>
    </source>
</evidence>
<evidence type="ECO:0000313" key="3">
    <source>
        <dbReference type="EMBL" id="KRN31375.1"/>
    </source>
</evidence>
<dbReference type="InterPro" id="IPR022496">
    <property type="entry name" value="T6A_TsaB"/>
</dbReference>
<dbReference type="OrthoDB" id="9784166at2"/>
<accession>A0A0R2FS33</accession>
<dbReference type="PANTHER" id="PTHR11735">
    <property type="entry name" value="TRNA N6-ADENOSINE THREONYLCARBAMOYLTRANSFERASE"/>
    <property type="match status" value="1"/>
</dbReference>
<proteinExistence type="predicted"/>
<dbReference type="NCBIfam" id="TIGR03725">
    <property type="entry name" value="T6A_YeaZ"/>
    <property type="match status" value="1"/>
</dbReference>
<dbReference type="Proteomes" id="UP000051645">
    <property type="component" value="Unassembled WGS sequence"/>
</dbReference>
<dbReference type="PATRIC" id="fig|81857.3.peg.2131"/>
<sequence length="242" mass="26682">MNILAMDTSNRALSVAVLSDDRILAEKTTDVNKNHSTTLLPAIDQILKDSHLTSDQIDRFVVAQGPGSYTGLRIGVTTAKTFAFTLHKELVGVSSLASLAGNIRHTNALLVPLFDARRDNVFTGVYQRDDHGQLTNVVSDKHVPVAALIAQLKMLNEDIIFIGTDVAHFAERFRAAFGQQAHFADDEANLPHASELGLLGAQKEAVKDIHAFIPHYLRRTQAENDWLKTHSDKGHQPYVEEV</sequence>
<dbReference type="AlphaFoldDB" id="A0A0R2FS33"/>
<dbReference type="Proteomes" id="UP000051751">
    <property type="component" value="Unassembled WGS sequence"/>
</dbReference>